<dbReference type="InterPro" id="IPR029787">
    <property type="entry name" value="Nucleotide_cyclase"/>
</dbReference>
<feature type="transmembrane region" description="Helical" evidence="1">
    <location>
        <begin position="90"/>
        <end position="108"/>
    </location>
</feature>
<feature type="transmembrane region" description="Helical" evidence="1">
    <location>
        <begin position="7"/>
        <end position="29"/>
    </location>
</feature>
<dbReference type="Pfam" id="PF00990">
    <property type="entry name" value="GGDEF"/>
    <property type="match status" value="1"/>
</dbReference>
<accession>A0ABV1KYN4</accession>
<gene>
    <name evidence="3" type="ORF">QJS35_22180</name>
</gene>
<dbReference type="EMBL" id="JASKHM010000014">
    <property type="protein sequence ID" value="MEQ4485101.1"/>
    <property type="molecule type" value="Genomic_DNA"/>
</dbReference>
<sequence>MSQAERFYANLFVQLLAVLLLSFYVFMTFPTNPMNIYWFIGSLLLMVYGMLRSVSETLLVCLMFTLLFGGFILYRSWLAIPIVEASWNELIWLVIFPCSALLGGINRYSNIATSDTSFFSFLDLEGPASLQEVGPCTVEERFGYMSGTAFLYKLEEEVLIGLKDRKKFNMLMIEIEQFREYKRMFGTDQAQLILNFVAEWFLEFSTNARAQVGEAILAGILTEQERDWIPSVQENLENQFYEMLLNRPRREGTVKLKLKFGIAECPSDGIEARTLIEKARNELTWNGL</sequence>
<keyword evidence="3" id="KW-0808">Transferase</keyword>
<evidence type="ECO:0000259" key="2">
    <source>
        <dbReference type="PROSITE" id="PS50887"/>
    </source>
</evidence>
<dbReference type="EC" id="2.7.7.65" evidence="3"/>
<dbReference type="InterPro" id="IPR000160">
    <property type="entry name" value="GGDEF_dom"/>
</dbReference>
<evidence type="ECO:0000256" key="1">
    <source>
        <dbReference type="SAM" id="Phobius"/>
    </source>
</evidence>
<keyword evidence="4" id="KW-1185">Reference proteome</keyword>
<protein>
    <submittedName>
        <fullName evidence="3">Diguanylate cyclase</fullName>
        <ecNumber evidence="3">2.7.7.65</ecNumber>
    </submittedName>
</protein>
<organism evidence="3 4">
    <name type="scientific">Cohnella silvisoli</name>
    <dbReference type="NCBI Taxonomy" id="2873699"/>
    <lineage>
        <taxon>Bacteria</taxon>
        <taxon>Bacillati</taxon>
        <taxon>Bacillota</taxon>
        <taxon>Bacilli</taxon>
        <taxon>Bacillales</taxon>
        <taxon>Paenibacillaceae</taxon>
        <taxon>Cohnella</taxon>
    </lineage>
</organism>
<dbReference type="Gene3D" id="3.30.70.270">
    <property type="match status" value="1"/>
</dbReference>
<name>A0ABV1KYN4_9BACL</name>
<dbReference type="Proteomes" id="UP001493487">
    <property type="component" value="Unassembled WGS sequence"/>
</dbReference>
<keyword evidence="1" id="KW-0472">Membrane</keyword>
<dbReference type="RefSeq" id="WP_232187460.1">
    <property type="nucleotide sequence ID" value="NZ_JAIOAP010000012.1"/>
</dbReference>
<dbReference type="GO" id="GO:0052621">
    <property type="term" value="F:diguanylate cyclase activity"/>
    <property type="evidence" value="ECO:0007669"/>
    <property type="project" value="UniProtKB-EC"/>
</dbReference>
<keyword evidence="3" id="KW-0548">Nucleotidyltransferase</keyword>
<comment type="caution">
    <text evidence="3">The sequence shown here is derived from an EMBL/GenBank/DDBJ whole genome shotgun (WGS) entry which is preliminary data.</text>
</comment>
<feature type="domain" description="GGDEF" evidence="2">
    <location>
        <begin position="166"/>
        <end position="288"/>
    </location>
</feature>
<dbReference type="PROSITE" id="PS50887">
    <property type="entry name" value="GGDEF"/>
    <property type="match status" value="1"/>
</dbReference>
<evidence type="ECO:0000313" key="3">
    <source>
        <dbReference type="EMBL" id="MEQ4485101.1"/>
    </source>
</evidence>
<feature type="transmembrane region" description="Helical" evidence="1">
    <location>
        <begin position="35"/>
        <end position="51"/>
    </location>
</feature>
<keyword evidence="1" id="KW-1133">Transmembrane helix</keyword>
<feature type="transmembrane region" description="Helical" evidence="1">
    <location>
        <begin position="58"/>
        <end position="78"/>
    </location>
</feature>
<keyword evidence="1" id="KW-0812">Transmembrane</keyword>
<dbReference type="InterPro" id="IPR043128">
    <property type="entry name" value="Rev_trsase/Diguanyl_cyclase"/>
</dbReference>
<evidence type="ECO:0000313" key="4">
    <source>
        <dbReference type="Proteomes" id="UP001493487"/>
    </source>
</evidence>
<dbReference type="SUPFAM" id="SSF55073">
    <property type="entry name" value="Nucleotide cyclase"/>
    <property type="match status" value="1"/>
</dbReference>
<reference evidence="3 4" key="1">
    <citation type="journal article" date="2023" name="Genome Announc.">
        <title>Pan-Genome Analyses of the Genus Cohnella and Proposal of the Novel Species Cohnella silvisoli sp. nov., Isolated from Forest Soil.</title>
        <authorList>
            <person name="Wang C."/>
            <person name="Mao L."/>
            <person name="Bao G."/>
            <person name="Zhu H."/>
        </authorList>
    </citation>
    <scope>NUCLEOTIDE SEQUENCE [LARGE SCALE GENOMIC DNA]</scope>
    <source>
        <strain evidence="3 4">NL03-T5-1</strain>
    </source>
</reference>
<proteinExistence type="predicted"/>